<sequence length="1107" mass="119421">MIKVSLRYLYFIRSLCFILCMALSSVAISQPNHPPLDPEGNGQWGPLKSWPLIPLHMLTLPDGKVLSFGTNEYGMQGGSFIFDVYDPVEDVHFTLPNPLPTDIFCSHMALDPITGKVLIFGGDARKSGPGQALDGVNSLTIFDPKTFSLTAATDTMEYARWYPSVVTLANGEILLLGGRDLAQNGSYIPEVWNASTGFRTLTNAAIPEFEGDLNDNVSLDEAWWYPHAFQRSNGEVVVMDAHGNDVYIMTTSGTGTITTAGTLPFDSHKMDPSIMYDVDKVLMVDIDGGLWSVDLSTSTPSYTEVAQMSDGRTAASMNILADGSVLITGGTDYDQVLVGQGSDPVDLINAQYDALRYIPQTDQLLTLEAEEVARLYHSAAVLLEDGRILSGGGGAPGPLQNLNVQFFTPDVFYDDQGELATLPTIESIDKVVDNGSKVTIKVNDSSIVNRVGAVRSGSVTHSTNADTRYLSLNFSVVDSTTIEADVPNANTMIPGHWMLAIVDNNGVPSIFSSIGVGVATDFFDGFGPLSAAATPLRKDQPNINGAFRVDALVRFDDLDGGNWQRIFDFGNGPATNNILLGQVGASNTIRFEIYNGAVSSLLDVPNAIVEGETALFSASVNAAGFMSLYKNGALIGSIQGIVPPDVDRNLELVGYSNWPDDSPLIGEVSSLVFTGNVDYPESDYTPVPTGLDFFAKATVHFDNLNGGGWQRVFDYGDGPATNNILLTQAFSGNTLRFSFWKDDVEHILDVPGALVQGESASFIAQITQDGLLQLFKNGDLIGNVQAPTLPDDADRTNKLIASSNWDADTPLIGAVTAILIDENGTNPIPTGLVFFAEATVRFDDISAGTWQRVFDYGNGPASNNIMLTQVGDGTTMRFSFWKGGVEHILDIAQAIEEGKQVTYRAQITTNGLMSLYKNGELIGELEAATTPERENRPNKLIGSSTGNTGTNPLIGEVISIIVDENGSLPLLSDFVFFAEATVRFDDLAGGVWQTVFDYGNGPADDNIFLAQIEDSDDMRFTFWRDGVEYALNIPDAIIEGETVTYRAQITSNGLMQLYKNGDLLGEYQATTVPANVERANKLVGASNWTANPPLDGEILYITVLDNL</sequence>
<dbReference type="AlphaFoldDB" id="A0A934JVF6"/>
<dbReference type="InterPro" id="IPR014756">
    <property type="entry name" value="Ig_E-set"/>
</dbReference>
<dbReference type="InterPro" id="IPR037293">
    <property type="entry name" value="Gal_Oxidase_central_sf"/>
</dbReference>
<keyword evidence="4" id="KW-1185">Reference proteome</keyword>
<feature type="domain" description="Galactose oxidase-like Early set" evidence="2">
    <location>
        <begin position="423"/>
        <end position="510"/>
    </location>
</feature>
<keyword evidence="1" id="KW-0732">Signal</keyword>
<dbReference type="PANTHER" id="PTHR32208">
    <property type="entry name" value="SECRETED PROTEIN-RELATED"/>
    <property type="match status" value="1"/>
</dbReference>
<gene>
    <name evidence="3" type="ORF">I8J31_08775</name>
</gene>
<dbReference type="CDD" id="cd02851">
    <property type="entry name" value="E_set_GO_C"/>
    <property type="match status" value="1"/>
</dbReference>
<dbReference type="Pfam" id="PF09118">
    <property type="entry name" value="GO-like_E_set"/>
    <property type="match status" value="1"/>
</dbReference>
<dbReference type="Gene3D" id="2.60.40.10">
    <property type="entry name" value="Immunoglobulins"/>
    <property type="match status" value="1"/>
</dbReference>
<dbReference type="RefSeq" id="WP_199467932.1">
    <property type="nucleotide sequence ID" value="NZ_JAEMNX010000008.1"/>
</dbReference>
<accession>A0A934JVF6</accession>
<comment type="caution">
    <text evidence="3">The sequence shown here is derived from an EMBL/GenBank/DDBJ whole genome shotgun (WGS) entry which is preliminary data.</text>
</comment>
<dbReference type="PANTHER" id="PTHR32208:SF21">
    <property type="entry name" value="LOW QUALITY PROTEIN: ALDEHYDE OXIDASE GLOX-LIKE"/>
    <property type="match status" value="1"/>
</dbReference>
<dbReference type="InterPro" id="IPR011043">
    <property type="entry name" value="Gal_Oxase/kelch_b-propeller"/>
</dbReference>
<dbReference type="SUPFAM" id="SSF50965">
    <property type="entry name" value="Galactose oxidase, central domain"/>
    <property type="match status" value="1"/>
</dbReference>
<feature type="signal peptide" evidence="1">
    <location>
        <begin position="1"/>
        <end position="29"/>
    </location>
</feature>
<protein>
    <submittedName>
        <fullName evidence="3">DUF1929 domain-containing protein</fullName>
    </submittedName>
</protein>
<reference evidence="3" key="1">
    <citation type="submission" date="2020-12" db="EMBL/GenBank/DDBJ databases">
        <title>Marinomonas arctica sp. nov., a psychrotolerant bacterium isolated from the Arctic.</title>
        <authorList>
            <person name="Zhang Y."/>
        </authorList>
    </citation>
    <scope>NUCLEOTIDE SEQUENCE</scope>
    <source>
        <strain evidence="3">C1424</strain>
    </source>
</reference>
<dbReference type="Gene3D" id="2.130.10.80">
    <property type="entry name" value="Galactose oxidase/kelch, beta-propeller"/>
    <property type="match status" value="1"/>
</dbReference>
<evidence type="ECO:0000256" key="1">
    <source>
        <dbReference type="SAM" id="SignalP"/>
    </source>
</evidence>
<organism evidence="3 4">
    <name type="scientific">Marinomonas transparens</name>
    <dbReference type="NCBI Taxonomy" id="2795388"/>
    <lineage>
        <taxon>Bacteria</taxon>
        <taxon>Pseudomonadati</taxon>
        <taxon>Pseudomonadota</taxon>
        <taxon>Gammaproteobacteria</taxon>
        <taxon>Oceanospirillales</taxon>
        <taxon>Oceanospirillaceae</taxon>
        <taxon>Marinomonas</taxon>
    </lineage>
</organism>
<dbReference type="Gene3D" id="2.60.120.200">
    <property type="match status" value="1"/>
</dbReference>
<proteinExistence type="predicted"/>
<feature type="chain" id="PRO_5036806913" evidence="1">
    <location>
        <begin position="30"/>
        <end position="1107"/>
    </location>
</feature>
<dbReference type="InterPro" id="IPR013320">
    <property type="entry name" value="ConA-like_dom_sf"/>
</dbReference>
<evidence type="ECO:0000313" key="3">
    <source>
        <dbReference type="EMBL" id="MBJ7537762.1"/>
    </source>
</evidence>
<dbReference type="SUPFAM" id="SSF49899">
    <property type="entry name" value="Concanavalin A-like lectins/glucanases"/>
    <property type="match status" value="2"/>
</dbReference>
<dbReference type="SUPFAM" id="SSF81296">
    <property type="entry name" value="E set domains"/>
    <property type="match status" value="1"/>
</dbReference>
<dbReference type="EMBL" id="JAEMNX010000008">
    <property type="protein sequence ID" value="MBJ7537762.1"/>
    <property type="molecule type" value="Genomic_DNA"/>
</dbReference>
<name>A0A934JVF6_9GAMM</name>
<dbReference type="Proteomes" id="UP000628710">
    <property type="component" value="Unassembled WGS sequence"/>
</dbReference>
<evidence type="ECO:0000313" key="4">
    <source>
        <dbReference type="Proteomes" id="UP000628710"/>
    </source>
</evidence>
<dbReference type="InterPro" id="IPR015202">
    <property type="entry name" value="GO-like_E_set"/>
</dbReference>
<evidence type="ECO:0000259" key="2">
    <source>
        <dbReference type="Pfam" id="PF09118"/>
    </source>
</evidence>
<dbReference type="InterPro" id="IPR013783">
    <property type="entry name" value="Ig-like_fold"/>
</dbReference>